<dbReference type="InterPro" id="IPR019587">
    <property type="entry name" value="Polyketide_cyclase/dehydratase"/>
</dbReference>
<dbReference type="SUPFAM" id="SSF55961">
    <property type="entry name" value="Bet v1-like"/>
    <property type="match status" value="1"/>
</dbReference>
<comment type="caution">
    <text evidence="1">The sequence shown here is derived from an EMBL/GenBank/DDBJ whole genome shotgun (WGS) entry which is preliminary data.</text>
</comment>
<dbReference type="InterPro" id="IPR023393">
    <property type="entry name" value="START-like_dom_sf"/>
</dbReference>
<reference evidence="1" key="2">
    <citation type="submission" date="2023-01" db="EMBL/GenBank/DDBJ databases">
        <title>Draft genome sequence of Agaribacter marinus strain NBRC 110023.</title>
        <authorList>
            <person name="Sun Q."/>
            <person name="Mori K."/>
        </authorList>
    </citation>
    <scope>NUCLEOTIDE SEQUENCE</scope>
    <source>
        <strain evidence="1">NBRC 110023</strain>
    </source>
</reference>
<proteinExistence type="predicted"/>
<sequence length="153" mass="17675">MKTLSVTAEVNAPLSIVWQVVADVYNYHLYAPNITESVYVRGDGVNSVRKCSSKEGSWLEVCTNWSNLDSYSYKVLTEGDNYPYPFKALDATWKTVEISSGKVEINLTINISFKYKLMEFFVYPLMKRKYQSICDQLMVNWQRECHKKLTEAA</sequence>
<reference evidence="1" key="1">
    <citation type="journal article" date="2014" name="Int. J. Syst. Evol. Microbiol.">
        <title>Complete genome sequence of Corynebacterium casei LMG S-19264T (=DSM 44701T), isolated from a smear-ripened cheese.</title>
        <authorList>
            <consortium name="US DOE Joint Genome Institute (JGI-PGF)"/>
            <person name="Walter F."/>
            <person name="Albersmeier A."/>
            <person name="Kalinowski J."/>
            <person name="Ruckert C."/>
        </authorList>
    </citation>
    <scope>NUCLEOTIDE SEQUENCE</scope>
    <source>
        <strain evidence="1">NBRC 110023</strain>
    </source>
</reference>
<dbReference type="Proteomes" id="UP001156601">
    <property type="component" value="Unassembled WGS sequence"/>
</dbReference>
<evidence type="ECO:0008006" key="3">
    <source>
        <dbReference type="Google" id="ProtNLM"/>
    </source>
</evidence>
<dbReference type="Pfam" id="PF10604">
    <property type="entry name" value="Polyketide_cyc2"/>
    <property type="match status" value="1"/>
</dbReference>
<evidence type="ECO:0000313" key="2">
    <source>
        <dbReference type="Proteomes" id="UP001156601"/>
    </source>
</evidence>
<organism evidence="1 2">
    <name type="scientific">Agaribacter marinus</name>
    <dbReference type="NCBI Taxonomy" id="1431249"/>
    <lineage>
        <taxon>Bacteria</taxon>
        <taxon>Pseudomonadati</taxon>
        <taxon>Pseudomonadota</taxon>
        <taxon>Gammaproteobacteria</taxon>
        <taxon>Alteromonadales</taxon>
        <taxon>Alteromonadaceae</taxon>
        <taxon>Agaribacter</taxon>
    </lineage>
</organism>
<name>A0AA37SXP7_9ALTE</name>
<accession>A0AA37SXP7</accession>
<evidence type="ECO:0000313" key="1">
    <source>
        <dbReference type="EMBL" id="GLR70454.1"/>
    </source>
</evidence>
<dbReference type="AlphaFoldDB" id="A0AA37SXP7"/>
<protein>
    <recommendedName>
        <fullName evidence="3">Polyketide cyclase / dehydrase and lipid transport</fullName>
    </recommendedName>
</protein>
<dbReference type="RefSeq" id="WP_284216751.1">
    <property type="nucleotide sequence ID" value="NZ_BSOT01000005.1"/>
</dbReference>
<keyword evidence="2" id="KW-1185">Reference proteome</keyword>
<dbReference type="EMBL" id="BSOT01000005">
    <property type="protein sequence ID" value="GLR70454.1"/>
    <property type="molecule type" value="Genomic_DNA"/>
</dbReference>
<dbReference type="Gene3D" id="3.30.530.20">
    <property type="match status" value="1"/>
</dbReference>
<gene>
    <name evidence="1" type="ORF">GCM10007852_13620</name>
</gene>